<dbReference type="EMBL" id="JANBOJ010000011">
    <property type="protein sequence ID" value="KAJ1725157.1"/>
    <property type="molecule type" value="Genomic_DNA"/>
</dbReference>
<feature type="domain" description="FCP1 homology" evidence="2">
    <location>
        <begin position="12"/>
        <end position="192"/>
    </location>
</feature>
<comment type="function">
    <text evidence="1">Essential component of the TIM23 complex, a complex that mediates the translocation of transit peptide-containing proteins across the mitochondrial inner membrane.</text>
</comment>
<dbReference type="PROSITE" id="PS50969">
    <property type="entry name" value="FCP1"/>
    <property type="match status" value="1"/>
</dbReference>
<keyword evidence="1" id="KW-0813">Transport</keyword>
<keyword evidence="1" id="KW-0809">Transit peptide</keyword>
<keyword evidence="1" id="KW-0811">Translocation</keyword>
<keyword evidence="1" id="KW-0496">Mitochondrion</keyword>
<dbReference type="GO" id="GO:0005744">
    <property type="term" value="C:TIM23 mitochondrial import inner membrane translocase complex"/>
    <property type="evidence" value="ECO:0007669"/>
    <property type="project" value="UniProtKB-UniRule"/>
</dbReference>
<comment type="subunit">
    <text evidence="1">Component of the TIM23 complex.</text>
</comment>
<evidence type="ECO:0000259" key="2">
    <source>
        <dbReference type="PROSITE" id="PS50969"/>
    </source>
</evidence>
<sequence>MYTVDYSLNEAQSTHKQLIVLDLNGTLVYREKRSGGGRVMVPRPGLDDFLDFALKNFAVMVWSSAQPASVLGMLDAGFGEYANQLVRVWDRRFCDLDGDYFDRSSSVKDLRRITNGFNLSQSPNRTAYRSYNGYTGVNTENPGQWKLEDIILIDDSESKAFLQKDNHVFISTFSGQTYDSELNTLQTYLQKYLDNKDNFPHLLDYIKQSPWLDYRKEATRTNTDEIDMSISD</sequence>
<keyword evidence="4" id="KW-1185">Reference proteome</keyword>
<dbReference type="Pfam" id="PF03031">
    <property type="entry name" value="NIF"/>
    <property type="match status" value="1"/>
</dbReference>
<dbReference type="AlphaFoldDB" id="A0A9W8CVR1"/>
<dbReference type="SUPFAM" id="SSF56784">
    <property type="entry name" value="HAD-like"/>
    <property type="match status" value="1"/>
</dbReference>
<dbReference type="PANTHER" id="PTHR12210">
    <property type="entry name" value="DULLARD PROTEIN PHOSPHATASE"/>
    <property type="match status" value="1"/>
</dbReference>
<comment type="similarity">
    <text evidence="1">Belongs to the TIM50 family.</text>
</comment>
<dbReference type="OrthoDB" id="1711508at2759"/>
<dbReference type="SMART" id="SM00577">
    <property type="entry name" value="CPDc"/>
    <property type="match status" value="1"/>
</dbReference>
<reference evidence="3" key="1">
    <citation type="submission" date="2022-07" db="EMBL/GenBank/DDBJ databases">
        <title>Phylogenomic reconstructions and comparative analyses of Kickxellomycotina fungi.</title>
        <authorList>
            <person name="Reynolds N.K."/>
            <person name="Stajich J.E."/>
            <person name="Barry K."/>
            <person name="Grigoriev I.V."/>
            <person name="Crous P."/>
            <person name="Smith M.E."/>
        </authorList>
    </citation>
    <scope>NUCLEOTIDE SEQUENCE</scope>
    <source>
        <strain evidence="3">NBRC 32514</strain>
    </source>
</reference>
<dbReference type="Proteomes" id="UP001149813">
    <property type="component" value="Unassembled WGS sequence"/>
</dbReference>
<evidence type="ECO:0000313" key="4">
    <source>
        <dbReference type="Proteomes" id="UP001149813"/>
    </source>
</evidence>
<proteinExistence type="inferred from homology"/>
<name>A0A9W8CVR1_9FUNG</name>
<comment type="caution">
    <text evidence="3">The sequence shown here is derived from an EMBL/GenBank/DDBJ whole genome shotgun (WGS) entry which is preliminary data.</text>
</comment>
<evidence type="ECO:0000313" key="3">
    <source>
        <dbReference type="EMBL" id="KAJ1725157.1"/>
    </source>
</evidence>
<dbReference type="GO" id="GO:0015031">
    <property type="term" value="P:protein transport"/>
    <property type="evidence" value="ECO:0007669"/>
    <property type="project" value="UniProtKB-KW"/>
</dbReference>
<comment type="subcellular location">
    <subcellularLocation>
        <location evidence="1">Mitochondrion inner membrane</location>
        <topology evidence="1">Single-pass membrane protein</topology>
    </subcellularLocation>
</comment>
<dbReference type="InterPro" id="IPR023214">
    <property type="entry name" value="HAD_sf"/>
</dbReference>
<gene>
    <name evidence="3" type="ORF">LPJ53_000653</name>
</gene>
<accession>A0A9W8CVR1</accession>
<evidence type="ECO:0000256" key="1">
    <source>
        <dbReference type="RuleBase" id="RU365079"/>
    </source>
</evidence>
<dbReference type="InterPro" id="IPR036412">
    <property type="entry name" value="HAD-like_sf"/>
</dbReference>
<keyword evidence="1" id="KW-0653">Protein transport</keyword>
<dbReference type="InterPro" id="IPR050365">
    <property type="entry name" value="TIM50"/>
</dbReference>
<dbReference type="Gene3D" id="3.40.50.1000">
    <property type="entry name" value="HAD superfamily/HAD-like"/>
    <property type="match status" value="1"/>
</dbReference>
<protein>
    <recommendedName>
        <fullName evidence="1">Mitochondrial import inner membrane translocase subunit TIM50</fullName>
    </recommendedName>
</protein>
<dbReference type="InterPro" id="IPR004274">
    <property type="entry name" value="FCP1_dom"/>
</dbReference>
<organism evidence="3 4">
    <name type="scientific">Coemansia erecta</name>
    <dbReference type="NCBI Taxonomy" id="147472"/>
    <lineage>
        <taxon>Eukaryota</taxon>
        <taxon>Fungi</taxon>
        <taxon>Fungi incertae sedis</taxon>
        <taxon>Zoopagomycota</taxon>
        <taxon>Kickxellomycotina</taxon>
        <taxon>Kickxellomycetes</taxon>
        <taxon>Kickxellales</taxon>
        <taxon>Kickxellaceae</taxon>
        <taxon>Coemansia</taxon>
    </lineage>
</organism>